<accession>A0A0L0K350</accession>
<name>A0A0L0K350_9ACTN</name>
<dbReference type="EMBL" id="JPPY01000138">
    <property type="protein sequence ID" value="KND32256.1"/>
    <property type="molecule type" value="Genomic_DNA"/>
</dbReference>
<protein>
    <recommendedName>
        <fullName evidence="4">Lipoprotein</fullName>
    </recommendedName>
</protein>
<reference evidence="3" key="1">
    <citation type="submission" date="2014-07" db="EMBL/GenBank/DDBJ databases">
        <title>Genome sequencing of plant-pathogenic Streptomyces species.</title>
        <authorList>
            <person name="Harrison J."/>
            <person name="Sapp M."/>
            <person name="Thwaites R."/>
            <person name="Studholme D.J."/>
        </authorList>
    </citation>
    <scope>NUCLEOTIDE SEQUENCE [LARGE SCALE GENOMIC DNA]</scope>
    <source>
        <strain evidence="3">NCPPB 4445</strain>
    </source>
</reference>
<dbReference type="Proteomes" id="UP000037151">
    <property type="component" value="Unassembled WGS sequence"/>
</dbReference>
<gene>
    <name evidence="2" type="ORF">IQ63_23805</name>
</gene>
<dbReference type="AlphaFoldDB" id="A0A0L0K350"/>
<dbReference type="PROSITE" id="PS51257">
    <property type="entry name" value="PROKAR_LIPOPROTEIN"/>
    <property type="match status" value="1"/>
</dbReference>
<dbReference type="OrthoDB" id="3821212at2"/>
<keyword evidence="1" id="KW-0732">Signal</keyword>
<evidence type="ECO:0000313" key="2">
    <source>
        <dbReference type="EMBL" id="KND32256.1"/>
    </source>
</evidence>
<proteinExistence type="predicted"/>
<dbReference type="PATRIC" id="fig|42234.21.peg.4923"/>
<comment type="caution">
    <text evidence="2">The sequence shown here is derived from an EMBL/GenBank/DDBJ whole genome shotgun (WGS) entry which is preliminary data.</text>
</comment>
<feature type="signal peptide" evidence="1">
    <location>
        <begin position="1"/>
        <end position="28"/>
    </location>
</feature>
<evidence type="ECO:0008006" key="4">
    <source>
        <dbReference type="Google" id="ProtNLM"/>
    </source>
</evidence>
<sequence length="179" mass="19318">MRKIASSVVASAILAGGVVAVSAGTASAACPPDAGTRYTITNKSTVRQSSNLHSDWMYDNLGGTLTYNKTTTAAVNASGTATLGTEAGVIFAKASASFSVTVGKTWTKSSSWSYTIPAKNKAGKTKVRMTMFHESKKFLASKYAYHYDAHCKYIEKKLWSKWITAPVKKDSNVWGLEWK</sequence>
<organism evidence="2 3">
    <name type="scientific">Streptomyces acidiscabies</name>
    <dbReference type="NCBI Taxonomy" id="42234"/>
    <lineage>
        <taxon>Bacteria</taxon>
        <taxon>Bacillati</taxon>
        <taxon>Actinomycetota</taxon>
        <taxon>Actinomycetes</taxon>
        <taxon>Kitasatosporales</taxon>
        <taxon>Streptomycetaceae</taxon>
        <taxon>Streptomyces</taxon>
    </lineage>
</organism>
<feature type="chain" id="PRO_5005542048" description="Lipoprotein" evidence="1">
    <location>
        <begin position="29"/>
        <end position="179"/>
    </location>
</feature>
<evidence type="ECO:0000256" key="1">
    <source>
        <dbReference type="SAM" id="SignalP"/>
    </source>
</evidence>
<evidence type="ECO:0000313" key="3">
    <source>
        <dbReference type="Proteomes" id="UP000037151"/>
    </source>
</evidence>
<dbReference type="RefSeq" id="WP_050372452.1">
    <property type="nucleotide sequence ID" value="NZ_KQ257823.1"/>
</dbReference>